<dbReference type="Proteomes" id="UP000015543">
    <property type="component" value="Chromosome"/>
</dbReference>
<organism evidence="1 2">
    <name type="scientific">Thermofilum adornatum</name>
    <dbReference type="NCBI Taxonomy" id="1365176"/>
    <lineage>
        <taxon>Archaea</taxon>
        <taxon>Thermoproteota</taxon>
        <taxon>Thermoprotei</taxon>
        <taxon>Thermofilales</taxon>
        <taxon>Thermofilaceae</taxon>
        <taxon>Thermofilum</taxon>
    </lineage>
</organism>
<proteinExistence type="predicted"/>
<evidence type="ECO:0000313" key="2">
    <source>
        <dbReference type="Proteomes" id="UP000015543"/>
    </source>
</evidence>
<dbReference type="EMBL" id="CP006646">
    <property type="protein sequence ID" value="AGT35194.1"/>
    <property type="molecule type" value="Genomic_DNA"/>
</dbReference>
<dbReference type="HOGENOM" id="CLU_1286408_0_0_2"/>
<reference evidence="1 2" key="1">
    <citation type="journal article" date="2013" name="Genome Announc.">
        <title>Complete Genomic Sequence of 'Thermofilum adornatus' Strain 1910bT, a Hyperthermophilic Anaerobic Organotrophic Crenarchaeon.</title>
        <authorList>
            <person name="Dominova I.N."/>
            <person name="Kublanov I.V."/>
            <person name="Podosokorskaya O.A."/>
            <person name="Derbikova K.S."/>
            <person name="Patrushev M.V."/>
            <person name="Toshchakov S.V."/>
        </authorList>
    </citation>
    <scope>NUCLEOTIDE SEQUENCE [LARGE SCALE GENOMIC DNA]</scope>
    <source>
        <strain evidence="2">1910b</strain>
    </source>
</reference>
<keyword evidence="2" id="KW-1185">Reference proteome</keyword>
<protein>
    <submittedName>
        <fullName evidence="1">Uncharacterized protein</fullName>
    </submittedName>
</protein>
<dbReference type="KEGG" id="thb:N186_04205"/>
<dbReference type="AlphaFoldDB" id="S5ZVN9"/>
<accession>S5ZVN9</accession>
<evidence type="ECO:0000313" key="1">
    <source>
        <dbReference type="EMBL" id="AGT35194.1"/>
    </source>
</evidence>
<sequence>MSKGMPKEKYKGSFTVVSIPVLRLTLGNKVFFLVAGLREAATLADVYDPKIPARALRILAWARDKYRSIHLVPFMFLEQAAREAFPMKMSMHMLGYAFPETYFNRKVPVGFLVVLVGYPSGYRRTIEASGYLESRIMKGYVHAKPVDDGLLYLEELKIGLRKFTRLWRPENQHAPFIESGSRLIKELRGASRKTYSHGASHTERRDLDISSFLY</sequence>
<gene>
    <name evidence="1" type="ORF">N186_04205</name>
</gene>
<dbReference type="PATRIC" id="fig|1365176.7.peg.824"/>
<name>S5ZVN9_9CREN</name>